<organism evidence="1 2">
    <name type="scientific">Mycobacterium tuberculosis</name>
    <dbReference type="NCBI Taxonomy" id="1773"/>
    <lineage>
        <taxon>Bacteria</taxon>
        <taxon>Bacillati</taxon>
        <taxon>Actinomycetota</taxon>
        <taxon>Actinomycetes</taxon>
        <taxon>Mycobacteriales</taxon>
        <taxon>Mycobacteriaceae</taxon>
        <taxon>Mycobacterium</taxon>
        <taxon>Mycobacterium tuberculosis complex</taxon>
    </lineage>
</organism>
<accession>A0A916PHN4</accession>
<proteinExistence type="predicted"/>
<sequence length="32" mass="3492">MWVWAPPSSSMVTSSPVTVLMTSGPVMNIWLV</sequence>
<evidence type="ECO:0000313" key="2">
    <source>
        <dbReference type="Proteomes" id="UP000039021"/>
    </source>
</evidence>
<reference evidence="2" key="1">
    <citation type="submission" date="2015-03" db="EMBL/GenBank/DDBJ databases">
        <authorList>
            <consortium name="Pathogen Informatics"/>
        </authorList>
    </citation>
    <scope>NUCLEOTIDE SEQUENCE [LARGE SCALE GENOMIC DNA]</scope>
    <source>
        <strain evidence="2">N09902308</strain>
    </source>
</reference>
<gene>
    <name evidence="1" type="ORF">ERS007739_05375</name>
</gene>
<dbReference type="EMBL" id="CSBK01004230">
    <property type="protein sequence ID" value="CPB69154.1"/>
    <property type="molecule type" value="Genomic_DNA"/>
</dbReference>
<evidence type="ECO:0000313" key="1">
    <source>
        <dbReference type="EMBL" id="CPB69154.1"/>
    </source>
</evidence>
<dbReference type="AlphaFoldDB" id="A0A916PHN4"/>
<protein>
    <submittedName>
        <fullName evidence="1">Uncharacterized protein</fullName>
    </submittedName>
</protein>
<name>A0A916PHN4_MYCTX</name>
<comment type="caution">
    <text evidence="1">The sequence shown here is derived from an EMBL/GenBank/DDBJ whole genome shotgun (WGS) entry which is preliminary data.</text>
</comment>
<dbReference type="Proteomes" id="UP000039021">
    <property type="component" value="Unassembled WGS sequence"/>
</dbReference>